<evidence type="ECO:0000313" key="7">
    <source>
        <dbReference type="Proteomes" id="UP000549394"/>
    </source>
</evidence>
<evidence type="ECO:0000256" key="1">
    <source>
        <dbReference type="ARBA" id="ARBA00005234"/>
    </source>
</evidence>
<reference evidence="6 7" key="1">
    <citation type="submission" date="2020-08" db="EMBL/GenBank/DDBJ databases">
        <authorList>
            <person name="Hejnol A."/>
        </authorList>
    </citation>
    <scope>NUCLEOTIDE SEQUENCE [LARGE SCALE GENOMIC DNA]</scope>
</reference>
<dbReference type="PROSITE" id="PS50600">
    <property type="entry name" value="ULP_PROTEASE"/>
    <property type="match status" value="1"/>
</dbReference>
<dbReference type="PANTHER" id="PTHR46468:SF1">
    <property type="entry name" value="SENTRIN-SPECIFIC PROTEASE 8"/>
    <property type="match status" value="1"/>
</dbReference>
<dbReference type="EMBL" id="CAJFCJ010000002">
    <property type="protein sequence ID" value="CAD5112638.1"/>
    <property type="molecule type" value="Genomic_DNA"/>
</dbReference>
<evidence type="ECO:0000256" key="3">
    <source>
        <dbReference type="ARBA" id="ARBA00022801"/>
    </source>
</evidence>
<keyword evidence="7" id="KW-1185">Reference proteome</keyword>
<dbReference type="InterPro" id="IPR038765">
    <property type="entry name" value="Papain-like_cys_pep_sf"/>
</dbReference>
<proteinExistence type="inferred from homology"/>
<dbReference type="GO" id="GO:0008234">
    <property type="term" value="F:cysteine-type peptidase activity"/>
    <property type="evidence" value="ECO:0007669"/>
    <property type="project" value="UniProtKB-KW"/>
</dbReference>
<dbReference type="Proteomes" id="UP000549394">
    <property type="component" value="Unassembled WGS sequence"/>
</dbReference>
<dbReference type="InterPro" id="IPR003653">
    <property type="entry name" value="Peptidase_C48_C"/>
</dbReference>
<dbReference type="SUPFAM" id="SSF54001">
    <property type="entry name" value="Cysteine proteinases"/>
    <property type="match status" value="1"/>
</dbReference>
<evidence type="ECO:0000259" key="5">
    <source>
        <dbReference type="PROSITE" id="PS50600"/>
    </source>
</evidence>
<dbReference type="PANTHER" id="PTHR46468">
    <property type="entry name" value="SENTRIN-SPECIFIC PROTEASE 8"/>
    <property type="match status" value="1"/>
</dbReference>
<comment type="similarity">
    <text evidence="1">Belongs to the peptidase C48 family.</text>
</comment>
<evidence type="ECO:0000256" key="2">
    <source>
        <dbReference type="ARBA" id="ARBA00022670"/>
    </source>
</evidence>
<accession>A0A7I8VBC8</accession>
<dbReference type="GO" id="GO:0006508">
    <property type="term" value="P:proteolysis"/>
    <property type="evidence" value="ECO:0007669"/>
    <property type="project" value="UniProtKB-KW"/>
</dbReference>
<dbReference type="Gene3D" id="3.40.395.10">
    <property type="entry name" value="Adenoviral Proteinase, Chain A"/>
    <property type="match status" value="1"/>
</dbReference>
<organism evidence="6 7">
    <name type="scientific">Dimorphilus gyrociliatus</name>
    <dbReference type="NCBI Taxonomy" id="2664684"/>
    <lineage>
        <taxon>Eukaryota</taxon>
        <taxon>Metazoa</taxon>
        <taxon>Spiralia</taxon>
        <taxon>Lophotrochozoa</taxon>
        <taxon>Annelida</taxon>
        <taxon>Polychaeta</taxon>
        <taxon>Polychaeta incertae sedis</taxon>
        <taxon>Dinophilidae</taxon>
        <taxon>Dimorphilus</taxon>
    </lineage>
</organism>
<keyword evidence="2" id="KW-0645">Protease</keyword>
<dbReference type="GO" id="GO:0000338">
    <property type="term" value="P:protein deneddylation"/>
    <property type="evidence" value="ECO:0007669"/>
    <property type="project" value="TreeGrafter"/>
</dbReference>
<dbReference type="AlphaFoldDB" id="A0A7I8VBC8"/>
<keyword evidence="4" id="KW-0788">Thiol protease</keyword>
<dbReference type="OrthoDB" id="5065855at2759"/>
<keyword evidence="3" id="KW-0378">Hydrolase</keyword>
<sequence>MPSKDRITLSYGDSILRESDLTILNSKAWLNDRIIGFAFEYFQNDLFKSTNKIIFISPEVTQLVKLSDESEVNVFLEPLDLCNKEVILLAVNDQEDLTHEGGTHWSLLMYYQKSRQFFHIDSSPGFNVAAAKKLSKNLSQIIKCTNLNVEELPCIHQTNAYDCGIHVICNARVIGSQFLDLKEFDVSKINISEVENMRNELLNIISTLQNKL</sequence>
<comment type="caution">
    <text evidence="6">The sequence shown here is derived from an EMBL/GenBank/DDBJ whole genome shotgun (WGS) entry which is preliminary data.</text>
</comment>
<protein>
    <submittedName>
        <fullName evidence="6">DgyrCDS1852</fullName>
    </submittedName>
</protein>
<evidence type="ECO:0000256" key="4">
    <source>
        <dbReference type="ARBA" id="ARBA00022807"/>
    </source>
</evidence>
<dbReference type="Pfam" id="PF02902">
    <property type="entry name" value="Peptidase_C48"/>
    <property type="match status" value="1"/>
</dbReference>
<dbReference type="GO" id="GO:0019784">
    <property type="term" value="F:deNEDDylase activity"/>
    <property type="evidence" value="ECO:0007669"/>
    <property type="project" value="InterPro"/>
</dbReference>
<evidence type="ECO:0000313" key="6">
    <source>
        <dbReference type="EMBL" id="CAD5112638.1"/>
    </source>
</evidence>
<gene>
    <name evidence="6" type="ORF">DGYR_LOCUS1747</name>
</gene>
<name>A0A7I8VBC8_9ANNE</name>
<dbReference type="InterPro" id="IPR044613">
    <property type="entry name" value="Nep1/2-like"/>
</dbReference>
<feature type="domain" description="Ubiquitin-like protease family profile" evidence="5">
    <location>
        <begin position="14"/>
        <end position="174"/>
    </location>
</feature>